<reference evidence="2" key="1">
    <citation type="journal article" date="2023" name="G3 (Bethesda)">
        <title>A reference genome for the long-term kleptoplast-retaining sea slug Elysia crispata morphotype clarki.</title>
        <authorList>
            <person name="Eastman K.E."/>
            <person name="Pendleton A.L."/>
            <person name="Shaikh M.A."/>
            <person name="Suttiyut T."/>
            <person name="Ogas R."/>
            <person name="Tomko P."/>
            <person name="Gavelis G."/>
            <person name="Widhalm J.R."/>
            <person name="Wisecaver J.H."/>
        </authorList>
    </citation>
    <scope>NUCLEOTIDE SEQUENCE</scope>
    <source>
        <strain evidence="2">ECLA1</strain>
    </source>
</reference>
<evidence type="ECO:0000313" key="2">
    <source>
        <dbReference type="EMBL" id="KAK3786101.1"/>
    </source>
</evidence>
<gene>
    <name evidence="2" type="ORF">RRG08_045487</name>
</gene>
<dbReference type="AlphaFoldDB" id="A0AAE1AFG9"/>
<keyword evidence="3" id="KW-1185">Reference proteome</keyword>
<sequence>MTSVTPLQYLESPGAKSTAYFLGRELLHRKQKRRDQPGTHVSGKIRKRPQSSRSTFKSSIDSCSVVSEPLALNTEKRFAELGTMRSWDWFWTRQLDLDLPRAKPVSFSSSCILLLRLLHAAHARDHCFHCDCCTLRLQ</sequence>
<comment type="caution">
    <text evidence="2">The sequence shown here is derived from an EMBL/GenBank/DDBJ whole genome shotgun (WGS) entry which is preliminary data.</text>
</comment>
<organism evidence="2 3">
    <name type="scientific">Elysia crispata</name>
    <name type="common">lettuce slug</name>
    <dbReference type="NCBI Taxonomy" id="231223"/>
    <lineage>
        <taxon>Eukaryota</taxon>
        <taxon>Metazoa</taxon>
        <taxon>Spiralia</taxon>
        <taxon>Lophotrochozoa</taxon>
        <taxon>Mollusca</taxon>
        <taxon>Gastropoda</taxon>
        <taxon>Heterobranchia</taxon>
        <taxon>Euthyneura</taxon>
        <taxon>Panpulmonata</taxon>
        <taxon>Sacoglossa</taxon>
        <taxon>Placobranchoidea</taxon>
        <taxon>Plakobranchidae</taxon>
        <taxon>Elysia</taxon>
    </lineage>
</organism>
<evidence type="ECO:0000313" key="3">
    <source>
        <dbReference type="Proteomes" id="UP001283361"/>
    </source>
</evidence>
<proteinExistence type="predicted"/>
<dbReference type="EMBL" id="JAWDGP010002014">
    <property type="protein sequence ID" value="KAK3786101.1"/>
    <property type="molecule type" value="Genomic_DNA"/>
</dbReference>
<dbReference type="Proteomes" id="UP001283361">
    <property type="component" value="Unassembled WGS sequence"/>
</dbReference>
<feature type="region of interest" description="Disordered" evidence="1">
    <location>
        <begin position="30"/>
        <end position="56"/>
    </location>
</feature>
<accession>A0AAE1AFG9</accession>
<evidence type="ECO:0000256" key="1">
    <source>
        <dbReference type="SAM" id="MobiDB-lite"/>
    </source>
</evidence>
<protein>
    <submittedName>
        <fullName evidence="2">Uncharacterized protein</fullName>
    </submittedName>
</protein>
<name>A0AAE1AFG9_9GAST</name>